<proteinExistence type="predicted"/>
<sequence>MYFNFLVLCKPVILLLLSRKTYHHYK</sequence>
<protein>
    <submittedName>
        <fullName evidence="1">BnaCnng18560D protein</fullName>
    </submittedName>
</protein>
<organism evidence="1 2">
    <name type="scientific">Brassica napus</name>
    <name type="common">Rape</name>
    <dbReference type="NCBI Taxonomy" id="3708"/>
    <lineage>
        <taxon>Eukaryota</taxon>
        <taxon>Viridiplantae</taxon>
        <taxon>Streptophyta</taxon>
        <taxon>Embryophyta</taxon>
        <taxon>Tracheophyta</taxon>
        <taxon>Spermatophyta</taxon>
        <taxon>Magnoliopsida</taxon>
        <taxon>eudicotyledons</taxon>
        <taxon>Gunneridae</taxon>
        <taxon>Pentapetalae</taxon>
        <taxon>rosids</taxon>
        <taxon>malvids</taxon>
        <taxon>Brassicales</taxon>
        <taxon>Brassicaceae</taxon>
        <taxon>Brassiceae</taxon>
        <taxon>Brassica</taxon>
    </lineage>
</organism>
<accession>A0A078IJ03</accession>
<dbReference type="EMBL" id="LK032869">
    <property type="protein sequence ID" value="CDY49946.1"/>
    <property type="molecule type" value="Genomic_DNA"/>
</dbReference>
<evidence type="ECO:0000313" key="1">
    <source>
        <dbReference type="EMBL" id="CDY49946.1"/>
    </source>
</evidence>
<gene>
    <name evidence="1" type="primary">BnaCnng18560D</name>
    <name evidence="1" type="ORF">GSBRNA2T00094116001</name>
</gene>
<keyword evidence="2" id="KW-1185">Reference proteome</keyword>
<dbReference type="Gramene" id="CDY49946">
    <property type="protein sequence ID" value="CDY49946"/>
    <property type="gene ID" value="GSBRNA2T00094116001"/>
</dbReference>
<dbReference type="PaxDb" id="3708-A0A078IJ03"/>
<dbReference type="AlphaFoldDB" id="A0A078IJ03"/>
<evidence type="ECO:0000313" key="2">
    <source>
        <dbReference type="Proteomes" id="UP000028999"/>
    </source>
</evidence>
<reference evidence="1 2" key="1">
    <citation type="journal article" date="2014" name="Science">
        <title>Plant genetics. Early allopolyploid evolution in the post-Neolithic Brassica napus oilseed genome.</title>
        <authorList>
            <person name="Chalhoub B."/>
            <person name="Denoeud F."/>
            <person name="Liu S."/>
            <person name="Parkin I.A."/>
            <person name="Tang H."/>
            <person name="Wang X."/>
            <person name="Chiquet J."/>
            <person name="Belcram H."/>
            <person name="Tong C."/>
            <person name="Samans B."/>
            <person name="Correa M."/>
            <person name="Da Silva C."/>
            <person name="Just J."/>
            <person name="Falentin C."/>
            <person name="Koh C.S."/>
            <person name="Le Clainche I."/>
            <person name="Bernard M."/>
            <person name="Bento P."/>
            <person name="Noel B."/>
            <person name="Labadie K."/>
            <person name="Alberti A."/>
            <person name="Charles M."/>
            <person name="Arnaud D."/>
            <person name="Guo H."/>
            <person name="Daviaud C."/>
            <person name="Alamery S."/>
            <person name="Jabbari K."/>
            <person name="Zhao M."/>
            <person name="Edger P.P."/>
            <person name="Chelaifa H."/>
            <person name="Tack D."/>
            <person name="Lassalle G."/>
            <person name="Mestiri I."/>
            <person name="Schnel N."/>
            <person name="Le Paslier M.C."/>
            <person name="Fan G."/>
            <person name="Renault V."/>
            <person name="Bayer P.E."/>
            <person name="Golicz A.A."/>
            <person name="Manoli S."/>
            <person name="Lee T.H."/>
            <person name="Thi V.H."/>
            <person name="Chalabi S."/>
            <person name="Hu Q."/>
            <person name="Fan C."/>
            <person name="Tollenaere R."/>
            <person name="Lu Y."/>
            <person name="Battail C."/>
            <person name="Shen J."/>
            <person name="Sidebottom C.H."/>
            <person name="Wang X."/>
            <person name="Canaguier A."/>
            <person name="Chauveau A."/>
            <person name="Berard A."/>
            <person name="Deniot G."/>
            <person name="Guan M."/>
            <person name="Liu Z."/>
            <person name="Sun F."/>
            <person name="Lim Y.P."/>
            <person name="Lyons E."/>
            <person name="Town C.D."/>
            <person name="Bancroft I."/>
            <person name="Wang X."/>
            <person name="Meng J."/>
            <person name="Ma J."/>
            <person name="Pires J.C."/>
            <person name="King G.J."/>
            <person name="Brunel D."/>
            <person name="Delourme R."/>
            <person name="Renard M."/>
            <person name="Aury J.M."/>
            <person name="Adams K.L."/>
            <person name="Batley J."/>
            <person name="Snowdon R.J."/>
            <person name="Tost J."/>
            <person name="Edwards D."/>
            <person name="Zhou Y."/>
            <person name="Hua W."/>
            <person name="Sharpe A.G."/>
            <person name="Paterson A.H."/>
            <person name="Guan C."/>
            <person name="Wincker P."/>
        </authorList>
    </citation>
    <scope>NUCLEOTIDE SEQUENCE [LARGE SCALE GENOMIC DNA]</scope>
    <source>
        <strain evidence="2">cv. Darmor-bzh</strain>
    </source>
</reference>
<name>A0A078IJ03_BRANA</name>
<dbReference type="Proteomes" id="UP000028999">
    <property type="component" value="Unassembled WGS sequence"/>
</dbReference>